<reference evidence="2 3" key="1">
    <citation type="journal article" date="2009" name="J. Bacteriol.">
        <title>Genome sequences of three Agrobacterium biovars help elucidate the evolution of multichromosome genomes in bacteria.</title>
        <authorList>
            <person name="Slater S.C."/>
            <person name="Goldman B.S."/>
            <person name="Goodner B."/>
            <person name="Setubal J.C."/>
            <person name="Farrand S.K."/>
            <person name="Nester E.W."/>
            <person name="Burr T.J."/>
            <person name="Banta L."/>
            <person name="Dickerman A.W."/>
            <person name="Paulsen I."/>
            <person name="Otten L."/>
            <person name="Suen G."/>
            <person name="Welch R."/>
            <person name="Almeida N.F."/>
            <person name="Arnold F."/>
            <person name="Burton O.T."/>
            <person name="Du Z."/>
            <person name="Ewing A."/>
            <person name="Godsy E."/>
            <person name="Heisel S."/>
            <person name="Houmiel K.L."/>
            <person name="Jhaveri J."/>
            <person name="Lu J."/>
            <person name="Miller N.M."/>
            <person name="Norton S."/>
            <person name="Chen Q."/>
            <person name="Phoolcharoen W."/>
            <person name="Ohlin V."/>
            <person name="Ondrusek D."/>
            <person name="Pride N."/>
            <person name="Stricklin S.L."/>
            <person name="Sun J."/>
            <person name="Wheeler C."/>
            <person name="Wilson L."/>
            <person name="Zhu H."/>
            <person name="Wood D.W."/>
        </authorList>
    </citation>
    <scope>NUCLEOTIDE SEQUENCE [LARGE SCALE GENOMIC DNA]</scope>
    <source>
        <strain evidence="3">S4 / ATCC BAA-846</strain>
    </source>
</reference>
<dbReference type="CDD" id="cd11538">
    <property type="entry name" value="NTP-PPase_u1"/>
    <property type="match status" value="1"/>
</dbReference>
<protein>
    <recommendedName>
        <fullName evidence="1">NTP pyrophosphohydrolase MazG-like domain-containing protein</fullName>
    </recommendedName>
</protein>
<name>B9JSN8_ALLAM</name>
<proteinExistence type="predicted"/>
<dbReference type="Proteomes" id="UP000001596">
    <property type="component" value="Chromosome 1"/>
</dbReference>
<evidence type="ECO:0000313" key="3">
    <source>
        <dbReference type="Proteomes" id="UP000001596"/>
    </source>
</evidence>
<evidence type="ECO:0000313" key="2">
    <source>
        <dbReference type="EMBL" id="ACM35731.1"/>
    </source>
</evidence>
<dbReference type="HOGENOM" id="CLU_162708_0_0_5"/>
<dbReference type="Pfam" id="PF03819">
    <property type="entry name" value="MazG"/>
    <property type="match status" value="1"/>
</dbReference>
<dbReference type="AlphaFoldDB" id="B9JSN8"/>
<keyword evidence="3" id="KW-1185">Reference proteome</keyword>
<dbReference type="EMBL" id="CP000633">
    <property type="protein sequence ID" value="ACM35731.1"/>
    <property type="molecule type" value="Genomic_DNA"/>
</dbReference>
<gene>
    <name evidence="2" type="ordered locus">Avi_1032</name>
</gene>
<feature type="domain" description="NTP pyrophosphohydrolase MazG-like" evidence="1">
    <location>
        <begin position="34"/>
        <end position="97"/>
    </location>
</feature>
<dbReference type="STRING" id="311402.Avi_1032"/>
<evidence type="ECO:0000259" key="1">
    <source>
        <dbReference type="Pfam" id="PF03819"/>
    </source>
</evidence>
<dbReference type="eggNOG" id="COG1694">
    <property type="taxonomic scope" value="Bacteria"/>
</dbReference>
<sequence length="109" mass="12479">MENDMLSDLMERFEKASATYAAANGVERDETWFLLKLLEEAGELVQAANRVSGRGRQKGMSEDEMRQLLADETADLFGHVLLFARHHRLDLESAIRRKWRFDPKVAAAE</sequence>
<dbReference type="InterPro" id="IPR004518">
    <property type="entry name" value="MazG-like_dom"/>
</dbReference>
<dbReference type="SUPFAM" id="SSF101386">
    <property type="entry name" value="all-alpha NTP pyrophosphatases"/>
    <property type="match status" value="1"/>
</dbReference>
<dbReference type="KEGG" id="avi:Avi_1032"/>
<accession>B9JSN8</accession>
<organism evidence="2 3">
    <name type="scientific">Allorhizobium ampelinum (strain ATCC BAA-846 / DSM 112012 / S4)</name>
    <name type="common">Agrobacterium vitis (strain S4)</name>
    <dbReference type="NCBI Taxonomy" id="311402"/>
    <lineage>
        <taxon>Bacteria</taxon>
        <taxon>Pseudomonadati</taxon>
        <taxon>Pseudomonadota</taxon>
        <taxon>Alphaproteobacteria</taxon>
        <taxon>Hyphomicrobiales</taxon>
        <taxon>Rhizobiaceae</taxon>
        <taxon>Rhizobium/Agrobacterium group</taxon>
        <taxon>Allorhizobium</taxon>
        <taxon>Allorhizobium ampelinum</taxon>
    </lineage>
</organism>
<dbReference type="Gene3D" id="1.10.287.1080">
    <property type="entry name" value="MazG-like"/>
    <property type="match status" value="1"/>
</dbReference>